<reference evidence="5 6" key="1">
    <citation type="submission" date="2016-11" db="EMBL/GenBank/DDBJ databases">
        <title>Genome sequences of unsequenced Mycobacteria.</title>
        <authorList>
            <person name="Greninger A.L."/>
            <person name="Fang F."/>
            <person name="Jerome K.R."/>
        </authorList>
    </citation>
    <scope>NUCLEOTIDE SEQUENCE [LARGE SCALE GENOMIC DNA]</scope>
    <source>
        <strain evidence="5 6">M11</strain>
    </source>
</reference>
<dbReference type="AlphaFoldDB" id="A0A1Q4I296"/>
<dbReference type="STRING" id="53378.BRW65_01235"/>
<dbReference type="InterPro" id="IPR000846">
    <property type="entry name" value="DapB_N"/>
</dbReference>
<dbReference type="GO" id="GO:0008839">
    <property type="term" value="F:4-hydroxy-tetrahydrodipicolinate reductase"/>
    <property type="evidence" value="ECO:0007669"/>
    <property type="project" value="InterPro"/>
</dbReference>
<proteinExistence type="predicted"/>
<comment type="caution">
    <text evidence="5">The sequence shown here is derived from an EMBL/GenBank/DDBJ whole genome shotgun (WGS) entry which is preliminary data.</text>
</comment>
<dbReference type="RefSeq" id="WP_073870288.1">
    <property type="nucleotide sequence ID" value="NZ_MPNT01000001.1"/>
</dbReference>
<evidence type="ECO:0000313" key="6">
    <source>
        <dbReference type="Proteomes" id="UP000186438"/>
    </source>
</evidence>
<dbReference type="CDD" id="cd24146">
    <property type="entry name" value="nat-AmDH_N_like"/>
    <property type="match status" value="1"/>
</dbReference>
<dbReference type="Pfam" id="PF19328">
    <property type="entry name" value="DAP_DH_C"/>
    <property type="match status" value="1"/>
</dbReference>
<keyword evidence="2" id="KW-0560">Oxidoreductase</keyword>
<dbReference type="Pfam" id="PF01113">
    <property type="entry name" value="DapB_N"/>
    <property type="match status" value="1"/>
</dbReference>
<sequence length="356" mass="37604">MSPKTYRVAHYGTGDTGAQALREVIARPDLELVAHLVHTPEKAGRDSGELVGVNPVGLSATTDFDEFLACDADCVAYFATDFGREESQVIDEMAAILASGKNIVTSTMPALSYPPQMPSEITDRLEDGCKAGNSSFFCSGIAPGYTTDAFIIACGSVSHAIKSITLSERVFMATYQDPMVFNYLGFGRPPDQPAMVESVGTGGFLGPFLAVAKTLGTTFDDIRTRREVAVADADYVCPAGAIPEGTVATVRFVHEAFVGGQPRVTMSIVYSMIDKVVDEWAPVIVGTPDINVRTSQVVIDGTPKVDVVLSLSGGDQPGVDATAGRVVNAIPTVCDAAPGLYSSLDMPVWGRADFGK</sequence>
<evidence type="ECO:0000256" key="1">
    <source>
        <dbReference type="ARBA" id="ARBA00022857"/>
    </source>
</evidence>
<evidence type="ECO:0000313" key="5">
    <source>
        <dbReference type="EMBL" id="OJZ76091.1"/>
    </source>
</evidence>
<dbReference type="SUPFAM" id="SSF51735">
    <property type="entry name" value="NAD(P)-binding Rossmann-fold domains"/>
    <property type="match status" value="1"/>
</dbReference>
<dbReference type="GO" id="GO:0009089">
    <property type="term" value="P:lysine biosynthetic process via diaminopimelate"/>
    <property type="evidence" value="ECO:0007669"/>
    <property type="project" value="InterPro"/>
</dbReference>
<dbReference type="InterPro" id="IPR036291">
    <property type="entry name" value="NAD(P)-bd_dom_sf"/>
</dbReference>
<dbReference type="Proteomes" id="UP000186438">
    <property type="component" value="Unassembled WGS sequence"/>
</dbReference>
<dbReference type="Gene3D" id="3.40.50.720">
    <property type="entry name" value="NAD(P)-binding Rossmann-like Domain"/>
    <property type="match status" value="1"/>
</dbReference>
<keyword evidence="1" id="KW-0521">NADP</keyword>
<evidence type="ECO:0000259" key="4">
    <source>
        <dbReference type="Pfam" id="PF19328"/>
    </source>
</evidence>
<dbReference type="InterPro" id="IPR045760">
    <property type="entry name" value="DAP_DH_C"/>
</dbReference>
<accession>A0A1Q4I296</accession>
<name>A0A1Q4I296_9MYCO</name>
<gene>
    <name evidence="5" type="ORF">BRW65_01235</name>
</gene>
<feature type="domain" description="Dihydrodipicolinate reductase N-terminal" evidence="3">
    <location>
        <begin position="8"/>
        <end position="107"/>
    </location>
</feature>
<dbReference type="OrthoDB" id="4692546at2"/>
<organism evidence="5 6">
    <name type="scientific">Mycobacterium paraffinicum</name>
    <dbReference type="NCBI Taxonomy" id="53378"/>
    <lineage>
        <taxon>Bacteria</taxon>
        <taxon>Bacillati</taxon>
        <taxon>Actinomycetota</taxon>
        <taxon>Actinomycetes</taxon>
        <taxon>Mycobacteriales</taxon>
        <taxon>Mycobacteriaceae</taxon>
        <taxon>Mycobacterium</taxon>
    </lineage>
</organism>
<keyword evidence="6" id="KW-1185">Reference proteome</keyword>
<protein>
    <submittedName>
        <fullName evidence="5">Uncharacterized protein</fullName>
    </submittedName>
</protein>
<evidence type="ECO:0000256" key="2">
    <source>
        <dbReference type="ARBA" id="ARBA00023002"/>
    </source>
</evidence>
<evidence type="ECO:0000259" key="3">
    <source>
        <dbReference type="Pfam" id="PF01113"/>
    </source>
</evidence>
<dbReference type="EMBL" id="MPNT01000001">
    <property type="protein sequence ID" value="OJZ76091.1"/>
    <property type="molecule type" value="Genomic_DNA"/>
</dbReference>
<feature type="domain" description="2,4-diaminopentanoate dehydrogenase C-terminal" evidence="4">
    <location>
        <begin position="148"/>
        <end position="348"/>
    </location>
</feature>